<sequence length="299" mass="33468">MLDFRWKVFRSVAKHLSFTKAAGELFITQPAATKRVQELEAEVGLRLFLRKGNRIQLTTAGETMLAFAERAHALQEEVAFAMGKLKDQVSGHLRLGASTTIAQYVMAPVLSAFHQRYPHVKLSLLNGNTEAMEQALIHQDIDLGIVEGHSHRRELQYTPFLPDELVPVVRAGHALTQAGSITLPELALQPLVLRERGSGTLEVIEEALRAHQLRLPDLNVVLDLGSSETIKSFLQHSDCVALLSRYSIQQELETGKLVTLLPDGFSLKRSFWFVQPVGQPQGLSQLFQQFCLRQYNLPE</sequence>
<keyword evidence="3" id="KW-0238">DNA-binding</keyword>
<dbReference type="PRINTS" id="PR00039">
    <property type="entry name" value="HTHLYSR"/>
</dbReference>
<dbReference type="GO" id="GO:0000976">
    <property type="term" value="F:transcription cis-regulatory region binding"/>
    <property type="evidence" value="ECO:0007669"/>
    <property type="project" value="TreeGrafter"/>
</dbReference>
<dbReference type="SUPFAM" id="SSF46785">
    <property type="entry name" value="Winged helix' DNA-binding domain"/>
    <property type="match status" value="1"/>
</dbReference>
<organism evidence="6 7">
    <name type="scientific">Nibribacter ruber</name>
    <dbReference type="NCBI Taxonomy" id="2698458"/>
    <lineage>
        <taxon>Bacteria</taxon>
        <taxon>Pseudomonadati</taxon>
        <taxon>Bacteroidota</taxon>
        <taxon>Cytophagia</taxon>
        <taxon>Cytophagales</taxon>
        <taxon>Hymenobacteraceae</taxon>
        <taxon>Nibribacter</taxon>
    </lineage>
</organism>
<dbReference type="Proteomes" id="UP000464214">
    <property type="component" value="Chromosome"/>
</dbReference>
<evidence type="ECO:0000256" key="3">
    <source>
        <dbReference type="ARBA" id="ARBA00023125"/>
    </source>
</evidence>
<evidence type="ECO:0000256" key="2">
    <source>
        <dbReference type="ARBA" id="ARBA00023015"/>
    </source>
</evidence>
<accession>A0A6P1NZG2</accession>
<dbReference type="RefSeq" id="WP_160692824.1">
    <property type="nucleotide sequence ID" value="NZ_CP047897.1"/>
</dbReference>
<comment type="similarity">
    <text evidence="1">Belongs to the LysR transcriptional regulatory family.</text>
</comment>
<evidence type="ECO:0000256" key="1">
    <source>
        <dbReference type="ARBA" id="ARBA00009437"/>
    </source>
</evidence>
<dbReference type="EMBL" id="CP047897">
    <property type="protein sequence ID" value="QHL88430.1"/>
    <property type="molecule type" value="Genomic_DNA"/>
</dbReference>
<dbReference type="InterPro" id="IPR036390">
    <property type="entry name" value="WH_DNA-bd_sf"/>
</dbReference>
<dbReference type="CDD" id="cd08420">
    <property type="entry name" value="PBP2_CysL_like"/>
    <property type="match status" value="1"/>
</dbReference>
<dbReference type="KEGG" id="nib:GU926_13705"/>
<reference evidence="6 7" key="1">
    <citation type="submission" date="2020-01" db="EMBL/GenBank/DDBJ databases">
        <authorList>
            <person name="Kim M."/>
        </authorList>
    </citation>
    <scope>NUCLEOTIDE SEQUENCE [LARGE SCALE GENOMIC DNA]</scope>
    <source>
        <strain evidence="6 7">BT10</strain>
    </source>
</reference>
<dbReference type="Pfam" id="PF03466">
    <property type="entry name" value="LysR_substrate"/>
    <property type="match status" value="1"/>
</dbReference>
<evidence type="ECO:0000256" key="4">
    <source>
        <dbReference type="ARBA" id="ARBA00023163"/>
    </source>
</evidence>
<dbReference type="PANTHER" id="PTHR30126:SF39">
    <property type="entry name" value="HTH-TYPE TRANSCRIPTIONAL REGULATOR CYSL"/>
    <property type="match status" value="1"/>
</dbReference>
<dbReference type="SUPFAM" id="SSF53850">
    <property type="entry name" value="Periplasmic binding protein-like II"/>
    <property type="match status" value="1"/>
</dbReference>
<dbReference type="Gene3D" id="3.40.190.290">
    <property type="match status" value="1"/>
</dbReference>
<keyword evidence="4" id="KW-0804">Transcription</keyword>
<feature type="domain" description="HTH lysR-type" evidence="5">
    <location>
        <begin position="1"/>
        <end position="58"/>
    </location>
</feature>
<dbReference type="InterPro" id="IPR000847">
    <property type="entry name" value="LysR_HTH_N"/>
</dbReference>
<keyword evidence="7" id="KW-1185">Reference proteome</keyword>
<evidence type="ECO:0000313" key="7">
    <source>
        <dbReference type="Proteomes" id="UP000464214"/>
    </source>
</evidence>
<dbReference type="GO" id="GO:0003700">
    <property type="term" value="F:DNA-binding transcription factor activity"/>
    <property type="evidence" value="ECO:0007669"/>
    <property type="project" value="InterPro"/>
</dbReference>
<dbReference type="PROSITE" id="PS50931">
    <property type="entry name" value="HTH_LYSR"/>
    <property type="match status" value="1"/>
</dbReference>
<dbReference type="InterPro" id="IPR005119">
    <property type="entry name" value="LysR_subst-bd"/>
</dbReference>
<dbReference type="PANTHER" id="PTHR30126">
    <property type="entry name" value="HTH-TYPE TRANSCRIPTIONAL REGULATOR"/>
    <property type="match status" value="1"/>
</dbReference>
<dbReference type="AlphaFoldDB" id="A0A6P1NZG2"/>
<dbReference type="InterPro" id="IPR036388">
    <property type="entry name" value="WH-like_DNA-bd_sf"/>
</dbReference>
<protein>
    <submittedName>
        <fullName evidence="6">LysR family transcriptional regulator</fullName>
    </submittedName>
</protein>
<evidence type="ECO:0000313" key="6">
    <source>
        <dbReference type="EMBL" id="QHL88430.1"/>
    </source>
</evidence>
<keyword evidence="2" id="KW-0805">Transcription regulation</keyword>
<evidence type="ECO:0000259" key="5">
    <source>
        <dbReference type="PROSITE" id="PS50931"/>
    </source>
</evidence>
<dbReference type="Gene3D" id="1.10.10.10">
    <property type="entry name" value="Winged helix-like DNA-binding domain superfamily/Winged helix DNA-binding domain"/>
    <property type="match status" value="1"/>
</dbReference>
<gene>
    <name evidence="6" type="ORF">GU926_13705</name>
</gene>
<name>A0A6P1NZG2_9BACT</name>
<proteinExistence type="inferred from homology"/>
<dbReference type="Pfam" id="PF00126">
    <property type="entry name" value="HTH_1"/>
    <property type="match status" value="1"/>
</dbReference>